<keyword evidence="3" id="KW-1185">Reference proteome</keyword>
<proteinExistence type="predicted"/>
<reference evidence="2" key="2">
    <citation type="submission" date="2020-11" db="EMBL/GenBank/DDBJ databases">
        <authorList>
            <person name="McCartney M.A."/>
            <person name="Auch B."/>
            <person name="Kono T."/>
            <person name="Mallez S."/>
            <person name="Becker A."/>
            <person name="Gohl D.M."/>
            <person name="Silverstein K.A.T."/>
            <person name="Koren S."/>
            <person name="Bechman K.B."/>
            <person name="Herman A."/>
            <person name="Abrahante J.E."/>
            <person name="Garbe J."/>
        </authorList>
    </citation>
    <scope>NUCLEOTIDE SEQUENCE</scope>
    <source>
        <strain evidence="2">Duluth1</strain>
        <tissue evidence="2">Whole animal</tissue>
    </source>
</reference>
<dbReference type="AlphaFoldDB" id="A0A9D4FFX8"/>
<reference evidence="2" key="1">
    <citation type="journal article" date="2019" name="bioRxiv">
        <title>The Genome of the Zebra Mussel, Dreissena polymorpha: A Resource for Invasive Species Research.</title>
        <authorList>
            <person name="McCartney M.A."/>
            <person name="Auch B."/>
            <person name="Kono T."/>
            <person name="Mallez S."/>
            <person name="Zhang Y."/>
            <person name="Obille A."/>
            <person name="Becker A."/>
            <person name="Abrahante J.E."/>
            <person name="Garbe J."/>
            <person name="Badalamenti J.P."/>
            <person name="Herman A."/>
            <person name="Mangelson H."/>
            <person name="Liachko I."/>
            <person name="Sullivan S."/>
            <person name="Sone E.D."/>
            <person name="Koren S."/>
            <person name="Silverstein K.A.T."/>
            <person name="Beckman K.B."/>
            <person name="Gohl D.M."/>
        </authorList>
    </citation>
    <scope>NUCLEOTIDE SEQUENCE</scope>
    <source>
        <strain evidence="2">Duluth1</strain>
        <tissue evidence="2">Whole animal</tissue>
    </source>
</reference>
<comment type="caution">
    <text evidence="2">The sequence shown here is derived from an EMBL/GenBank/DDBJ whole genome shotgun (WGS) entry which is preliminary data.</text>
</comment>
<sequence length="78" mass="9724">MVFILPLTKFAHFNRSNGIRLQLKISNELCAIKHHEGERQTDRQREREREIETERERDRERERQRKRETDRQRERGSH</sequence>
<dbReference type="EMBL" id="JAIWYP010000007">
    <property type="protein sequence ID" value="KAH3795855.1"/>
    <property type="molecule type" value="Genomic_DNA"/>
</dbReference>
<evidence type="ECO:0000313" key="2">
    <source>
        <dbReference type="EMBL" id="KAH3795855.1"/>
    </source>
</evidence>
<name>A0A9D4FFX8_DREPO</name>
<organism evidence="2 3">
    <name type="scientific">Dreissena polymorpha</name>
    <name type="common">Zebra mussel</name>
    <name type="synonym">Mytilus polymorpha</name>
    <dbReference type="NCBI Taxonomy" id="45954"/>
    <lineage>
        <taxon>Eukaryota</taxon>
        <taxon>Metazoa</taxon>
        <taxon>Spiralia</taxon>
        <taxon>Lophotrochozoa</taxon>
        <taxon>Mollusca</taxon>
        <taxon>Bivalvia</taxon>
        <taxon>Autobranchia</taxon>
        <taxon>Heteroconchia</taxon>
        <taxon>Euheterodonta</taxon>
        <taxon>Imparidentia</taxon>
        <taxon>Neoheterodontei</taxon>
        <taxon>Myida</taxon>
        <taxon>Dreissenoidea</taxon>
        <taxon>Dreissenidae</taxon>
        <taxon>Dreissena</taxon>
    </lineage>
</organism>
<protein>
    <submittedName>
        <fullName evidence="2">Uncharacterized protein</fullName>
    </submittedName>
</protein>
<gene>
    <name evidence="2" type="ORF">DPMN_149417</name>
</gene>
<dbReference type="Proteomes" id="UP000828390">
    <property type="component" value="Unassembled WGS sequence"/>
</dbReference>
<evidence type="ECO:0000256" key="1">
    <source>
        <dbReference type="SAM" id="MobiDB-lite"/>
    </source>
</evidence>
<feature type="region of interest" description="Disordered" evidence="1">
    <location>
        <begin position="32"/>
        <end position="78"/>
    </location>
</feature>
<accession>A0A9D4FFX8</accession>
<evidence type="ECO:0000313" key="3">
    <source>
        <dbReference type="Proteomes" id="UP000828390"/>
    </source>
</evidence>